<dbReference type="PANTHER" id="PTHR12303:SF13">
    <property type="match status" value="1"/>
</dbReference>
<dbReference type="Pfam" id="PF07942">
    <property type="entry name" value="CARME"/>
    <property type="match status" value="1"/>
</dbReference>
<comment type="caution">
    <text evidence="1">The sequence shown here is derived from an EMBL/GenBank/DDBJ whole genome shotgun (WGS) entry which is preliminary data.</text>
</comment>
<dbReference type="InterPro" id="IPR029063">
    <property type="entry name" value="SAM-dependent_MTases_sf"/>
</dbReference>
<dbReference type="InterPro" id="IPR012901">
    <property type="entry name" value="CARME"/>
</dbReference>
<organism evidence="1 2">
    <name type="scientific">Lentinula aff. detonsa</name>
    <dbReference type="NCBI Taxonomy" id="2804958"/>
    <lineage>
        <taxon>Eukaryota</taxon>
        <taxon>Fungi</taxon>
        <taxon>Dikarya</taxon>
        <taxon>Basidiomycota</taxon>
        <taxon>Agaricomycotina</taxon>
        <taxon>Agaricomycetes</taxon>
        <taxon>Agaricomycetidae</taxon>
        <taxon>Agaricales</taxon>
        <taxon>Marasmiineae</taxon>
        <taxon>Omphalotaceae</taxon>
        <taxon>Lentinula</taxon>
    </lineage>
</organism>
<dbReference type="SUPFAM" id="SSF53335">
    <property type="entry name" value="S-adenosyl-L-methionine-dependent methyltransferases"/>
    <property type="match status" value="1"/>
</dbReference>
<evidence type="ECO:0000313" key="1">
    <source>
        <dbReference type="EMBL" id="KAJ3789311.1"/>
    </source>
</evidence>
<dbReference type="AlphaFoldDB" id="A0AA38NQM1"/>
<sequence length="437" mass="49386">MASLTGYSSMSDVLVASLLPVMLVYLGFRLSVFDKDVIHSIWLDLWSLSNLGATTNIDSRNDPFSIQTSLTAYSSYRALSLDELSRMRASYMSIGRTHKRIGYEIGYPKKLDKLAELIQVNAKVTDGIAAVMRRIYNQGTVSSVMLWPELRPTTKEIHIDSHSLSRIRESLKHFVRDWSNAGIVERSVIFEPILSVFSMLSAPARSQNRVLFPGSGLSRLAYEVSQLGYDVTACELSAYMNGAFRFLLDPEMTKTVNQHEIHPYAHWWSHSRNATDLFRGIRFPDVIPHLAADGTAGLHLKEGNFLELDVTNSSANSTSRTTEGYDFVVTLFFIDTSVNIIHTLEHIHRLLKPGGTWVNLGPLLWCSSAQARLELTLEEVFNVMDVVGFSIVGGRNGNDDEEPNCMKRRTISCEYTHDDKAMMRWIYEAEFWVARKV</sequence>
<dbReference type="Gene3D" id="3.40.50.150">
    <property type="entry name" value="Vaccinia Virus protein VP39"/>
    <property type="match status" value="1"/>
</dbReference>
<dbReference type="EMBL" id="MU793262">
    <property type="protein sequence ID" value="KAJ3789311.1"/>
    <property type="molecule type" value="Genomic_DNA"/>
</dbReference>
<protein>
    <submittedName>
        <fullName evidence="1">N2227-like protein-domain-containing protein</fullName>
    </submittedName>
</protein>
<dbReference type="Proteomes" id="UP001163798">
    <property type="component" value="Unassembled WGS sequence"/>
</dbReference>
<proteinExistence type="predicted"/>
<dbReference type="SMART" id="SM01296">
    <property type="entry name" value="N2227"/>
    <property type="match status" value="1"/>
</dbReference>
<evidence type="ECO:0000313" key="2">
    <source>
        <dbReference type="Proteomes" id="UP001163798"/>
    </source>
</evidence>
<name>A0AA38NQM1_9AGAR</name>
<dbReference type="GO" id="GO:0008757">
    <property type="term" value="F:S-adenosylmethionine-dependent methyltransferase activity"/>
    <property type="evidence" value="ECO:0007669"/>
    <property type="project" value="InterPro"/>
</dbReference>
<reference evidence="1" key="1">
    <citation type="submission" date="2022-08" db="EMBL/GenBank/DDBJ databases">
        <authorList>
            <consortium name="DOE Joint Genome Institute"/>
            <person name="Min B."/>
            <person name="Riley R."/>
            <person name="Sierra-Patev S."/>
            <person name="Naranjo-Ortiz M."/>
            <person name="Looney B."/>
            <person name="Konkel Z."/>
            <person name="Slot J.C."/>
            <person name="Sakamoto Y."/>
            <person name="Steenwyk J.L."/>
            <person name="Rokas A."/>
            <person name="Carro J."/>
            <person name="Camarero S."/>
            <person name="Ferreira P."/>
            <person name="Molpeceres G."/>
            <person name="Ruiz-Duenas F.J."/>
            <person name="Serrano A."/>
            <person name="Henrissat B."/>
            <person name="Drula E."/>
            <person name="Hughes K.W."/>
            <person name="Mata J.L."/>
            <person name="Ishikawa N.K."/>
            <person name="Vargas-Isla R."/>
            <person name="Ushijima S."/>
            <person name="Smith C.A."/>
            <person name="Ahrendt S."/>
            <person name="Andreopoulos W."/>
            <person name="He G."/>
            <person name="Labutti K."/>
            <person name="Lipzen A."/>
            <person name="Ng V."/>
            <person name="Sandor L."/>
            <person name="Barry K."/>
            <person name="Martinez A.T."/>
            <person name="Xiao Y."/>
            <person name="Gibbons J.G."/>
            <person name="Terashima K."/>
            <person name="Hibbett D.S."/>
            <person name="Grigoriev I.V."/>
        </authorList>
    </citation>
    <scope>NUCLEOTIDE SEQUENCE</scope>
    <source>
        <strain evidence="1">TFB10291</strain>
    </source>
</reference>
<dbReference type="PANTHER" id="PTHR12303">
    <property type="entry name" value="CARNOSINE N-METHYLTRANSFERASE"/>
    <property type="match status" value="1"/>
</dbReference>
<gene>
    <name evidence="1" type="ORF">GGU10DRAFT_59236</name>
</gene>
<keyword evidence="2" id="KW-1185">Reference proteome</keyword>
<accession>A0AA38NQM1</accession>